<dbReference type="InterPro" id="IPR001633">
    <property type="entry name" value="EAL_dom"/>
</dbReference>
<dbReference type="PROSITE" id="PS50883">
    <property type="entry name" value="EAL"/>
    <property type="match status" value="1"/>
</dbReference>
<dbReference type="InterPro" id="IPR035919">
    <property type="entry name" value="EAL_sf"/>
</dbReference>
<evidence type="ECO:0000256" key="1">
    <source>
        <dbReference type="SAM" id="Phobius"/>
    </source>
</evidence>
<name>A0ABU1D1Z7_9BURK</name>
<sequence length="680" mass="74289">MSLLKQLLISVSLAICVILVGTLWSGLDGARSYLNTRLQVDAENAASSLALSLSQPQNQDPVTRDLLITALFDSGQYRSIAFTTTNGEVQVLRERGVDAGKSAVPAWFDAWLPIRAPSVSRAVSDGWKQIGEITVTPADAHARETLWRMAYQVLLLVLGAGVLWAVFAVFLIRWLRRALQEEITARVRAIAEGDEQGDDASASGPRIKELAQVSNVIESVRERVRATAEEQHRQIETLQLELNTDEVTGVANRKYFLNELRRTLLMPEDAGAPNAGGPYGHVLIFRQRDLPAINALHDRQQTDVWLRTVGDTVRQVLKAARDPSRPEPQLARLNGSDFAVLLAGYDGPDTTDLIQALRQALDALRIRTADDRLCRWSYALTDFVPGCDVGKVLARLDHGLMRAENAGHDEVEYMASAEYRATTPRGGPGETAWKTLIREGLEQGRLELTVHADAYRDDDTPDRHEALLVLRDAKDPGSVISGYLFMPPAVRLGLSGACDLRAVELGIRWVRENPGSLSLRVSLASLLQADFMPQLERILANAEASRDQLERLVIEIDAHGFVAYPDELDAFCALAEKAGVGVGVRRLAEQPAALLRLHKVSIRYIKLGGDLISGLLESPGATQLIAAITEAAIGQGVKVYAHDVPNAPTAALLLEYGVLLPVAEDFTLDSAELDGAFVDN</sequence>
<dbReference type="InterPro" id="IPR043128">
    <property type="entry name" value="Rev_trsase/Diguanyl_cyclase"/>
</dbReference>
<protein>
    <submittedName>
        <fullName evidence="4">LapD/MoxY N-terminal periplasmic domain-containing protein</fullName>
    </submittedName>
</protein>
<comment type="caution">
    <text evidence="4">The sequence shown here is derived from an EMBL/GenBank/DDBJ whole genome shotgun (WGS) entry which is preliminary data.</text>
</comment>
<keyword evidence="1" id="KW-0812">Transmembrane</keyword>
<feature type="domain" description="EAL" evidence="2">
    <location>
        <begin position="430"/>
        <end position="680"/>
    </location>
</feature>
<dbReference type="SUPFAM" id="SSF55073">
    <property type="entry name" value="Nucleotide cyclase"/>
    <property type="match status" value="1"/>
</dbReference>
<keyword evidence="1" id="KW-0472">Membrane</keyword>
<keyword evidence="1" id="KW-1133">Transmembrane helix</keyword>
<dbReference type="SUPFAM" id="SSF141868">
    <property type="entry name" value="EAL domain-like"/>
    <property type="match status" value="1"/>
</dbReference>
<dbReference type="PROSITE" id="PS50887">
    <property type="entry name" value="GGDEF"/>
    <property type="match status" value="1"/>
</dbReference>
<dbReference type="InterPro" id="IPR042461">
    <property type="entry name" value="LapD_MoxY_peri_C"/>
</dbReference>
<dbReference type="Gene3D" id="6.20.270.20">
    <property type="entry name" value="LapD/MoxY periplasmic domain"/>
    <property type="match status" value="1"/>
</dbReference>
<evidence type="ECO:0000259" key="2">
    <source>
        <dbReference type="PROSITE" id="PS50883"/>
    </source>
</evidence>
<dbReference type="EMBL" id="JAUZQE010000001">
    <property type="protein sequence ID" value="MDR4124459.1"/>
    <property type="molecule type" value="Genomic_DNA"/>
</dbReference>
<dbReference type="Proteomes" id="UP001232156">
    <property type="component" value="Unassembled WGS sequence"/>
</dbReference>
<feature type="domain" description="GGDEF" evidence="3">
    <location>
        <begin position="278"/>
        <end position="416"/>
    </location>
</feature>
<gene>
    <name evidence="4" type="ORF">Q8947_00440</name>
</gene>
<dbReference type="Pfam" id="PF00563">
    <property type="entry name" value="EAL"/>
    <property type="match status" value="1"/>
</dbReference>
<dbReference type="Gene3D" id="3.30.70.270">
    <property type="match status" value="1"/>
</dbReference>
<dbReference type="SMART" id="SM00267">
    <property type="entry name" value="GGDEF"/>
    <property type="match status" value="1"/>
</dbReference>
<accession>A0ABU1D1Z7</accession>
<dbReference type="Gene3D" id="3.20.20.450">
    <property type="entry name" value="EAL domain"/>
    <property type="match status" value="1"/>
</dbReference>
<evidence type="ECO:0000313" key="4">
    <source>
        <dbReference type="EMBL" id="MDR4124459.1"/>
    </source>
</evidence>
<dbReference type="InterPro" id="IPR000160">
    <property type="entry name" value="GGDEF_dom"/>
</dbReference>
<evidence type="ECO:0000259" key="3">
    <source>
        <dbReference type="PROSITE" id="PS50887"/>
    </source>
</evidence>
<dbReference type="Pfam" id="PF00990">
    <property type="entry name" value="GGDEF"/>
    <property type="match status" value="1"/>
</dbReference>
<dbReference type="RefSeq" id="WP_347286169.1">
    <property type="nucleotide sequence ID" value="NZ_JAUZQE010000001.1"/>
</dbReference>
<keyword evidence="5" id="KW-1185">Reference proteome</keyword>
<proteinExistence type="predicted"/>
<dbReference type="Gene3D" id="3.30.110.200">
    <property type="match status" value="1"/>
</dbReference>
<feature type="transmembrane region" description="Helical" evidence="1">
    <location>
        <begin position="153"/>
        <end position="175"/>
    </location>
</feature>
<evidence type="ECO:0000313" key="5">
    <source>
        <dbReference type="Proteomes" id="UP001232156"/>
    </source>
</evidence>
<reference evidence="4 5" key="1">
    <citation type="submission" date="2023-08" db="EMBL/GenBank/DDBJ databases">
        <title>Alcaligenaceae gen. nov., a novel taxon isolated from the sludge of Yixing Pesticide Factory.</title>
        <authorList>
            <person name="Ruan L."/>
        </authorList>
    </citation>
    <scope>NUCLEOTIDE SEQUENCE [LARGE SCALE GENOMIC DNA]</scope>
    <source>
        <strain evidence="4 5">LG-2</strain>
    </source>
</reference>
<dbReference type="SMART" id="SM00052">
    <property type="entry name" value="EAL"/>
    <property type="match status" value="1"/>
</dbReference>
<dbReference type="PANTHER" id="PTHR33121">
    <property type="entry name" value="CYCLIC DI-GMP PHOSPHODIESTERASE PDEF"/>
    <property type="match status" value="1"/>
</dbReference>
<dbReference type="Pfam" id="PF16448">
    <property type="entry name" value="LapD_MoxY_N"/>
    <property type="match status" value="1"/>
</dbReference>
<feature type="transmembrane region" description="Helical" evidence="1">
    <location>
        <begin position="6"/>
        <end position="27"/>
    </location>
</feature>
<dbReference type="InterPro" id="IPR029787">
    <property type="entry name" value="Nucleotide_cyclase"/>
</dbReference>
<dbReference type="InterPro" id="IPR032244">
    <property type="entry name" value="LapD_MoxY_N"/>
</dbReference>
<organism evidence="4 5">
    <name type="scientific">Yanghanlia caeni</name>
    <dbReference type="NCBI Taxonomy" id="3064283"/>
    <lineage>
        <taxon>Bacteria</taxon>
        <taxon>Pseudomonadati</taxon>
        <taxon>Pseudomonadota</taxon>
        <taxon>Betaproteobacteria</taxon>
        <taxon>Burkholderiales</taxon>
        <taxon>Alcaligenaceae</taxon>
        <taxon>Yanghanlia</taxon>
    </lineage>
</organism>
<dbReference type="PANTHER" id="PTHR33121:SF79">
    <property type="entry name" value="CYCLIC DI-GMP PHOSPHODIESTERASE PDED-RELATED"/>
    <property type="match status" value="1"/>
</dbReference>
<dbReference type="InterPro" id="IPR050706">
    <property type="entry name" value="Cyclic-di-GMP_PDE-like"/>
</dbReference>